<evidence type="ECO:0000256" key="1">
    <source>
        <dbReference type="SAM" id="Coils"/>
    </source>
</evidence>
<accession>A0A3R7KL14</accession>
<protein>
    <submittedName>
        <fullName evidence="2">Uncharacterized protein</fullName>
    </submittedName>
</protein>
<feature type="coiled-coil region" evidence="1">
    <location>
        <begin position="31"/>
        <end position="91"/>
    </location>
</feature>
<gene>
    <name evidence="2" type="ORF">Tco025E_08152</name>
</gene>
<reference evidence="2 3" key="1">
    <citation type="journal article" date="2018" name="BMC Genomics">
        <title>Genomic comparison of Trypanosoma conorhini and Trypanosoma rangeli to Trypanosoma cruzi strains of high and low virulence.</title>
        <authorList>
            <person name="Bradwell K.R."/>
            <person name="Koparde V.N."/>
            <person name="Matveyev A.V."/>
            <person name="Serrano M.G."/>
            <person name="Alves J.M."/>
            <person name="Parikh H."/>
            <person name="Huang B."/>
            <person name="Lee V."/>
            <person name="Espinosa-Alvarez O."/>
            <person name="Ortiz P.A."/>
            <person name="Costa-Martins A.G."/>
            <person name="Teixeira M.M."/>
            <person name="Buck G.A."/>
        </authorList>
    </citation>
    <scope>NUCLEOTIDE SEQUENCE [LARGE SCALE GENOMIC DNA]</scope>
    <source>
        <strain evidence="2 3">025E</strain>
    </source>
</reference>
<comment type="caution">
    <text evidence="2">The sequence shown here is derived from an EMBL/GenBank/DDBJ whole genome shotgun (WGS) entry which is preliminary data.</text>
</comment>
<dbReference type="RefSeq" id="XP_029224873.1">
    <property type="nucleotide sequence ID" value="XM_029375007.1"/>
</dbReference>
<evidence type="ECO:0000313" key="3">
    <source>
        <dbReference type="Proteomes" id="UP000284403"/>
    </source>
</evidence>
<feature type="coiled-coil region" evidence="1">
    <location>
        <begin position="140"/>
        <end position="259"/>
    </location>
</feature>
<dbReference type="GeneID" id="40321763"/>
<organism evidence="2 3">
    <name type="scientific">Trypanosoma conorhini</name>
    <dbReference type="NCBI Taxonomy" id="83891"/>
    <lineage>
        <taxon>Eukaryota</taxon>
        <taxon>Discoba</taxon>
        <taxon>Euglenozoa</taxon>
        <taxon>Kinetoplastea</taxon>
        <taxon>Metakinetoplastina</taxon>
        <taxon>Trypanosomatida</taxon>
        <taxon>Trypanosomatidae</taxon>
        <taxon>Trypanosoma</taxon>
    </lineage>
</organism>
<proteinExistence type="predicted"/>
<dbReference type="OrthoDB" id="247857at2759"/>
<dbReference type="AlphaFoldDB" id="A0A3R7KL14"/>
<keyword evidence="1" id="KW-0175">Coiled coil</keyword>
<keyword evidence="3" id="KW-1185">Reference proteome</keyword>
<name>A0A3R7KL14_9TRYP</name>
<dbReference type="EMBL" id="MKKU01000715">
    <property type="protein sequence ID" value="RNF03569.1"/>
    <property type="molecule type" value="Genomic_DNA"/>
</dbReference>
<sequence length="586" mass="67590">MSVAPEPKAGRVVVEKRQLRRDEDGGFAQQANELEDILEGQQRRIQALQANITVEVECHERSCRAQLVCEKENLESELACLAGELDILSARWRELRQVSDHAFQWGEMWSRCVEARSRICALKEEIEEGEKQRESIQTLMNNRQERLHTVRRELRQVRQQVRWLLECQAADEQAFRNRIREEEDYLRRLVEARNEVETESAQLTETEKLESSPLQDDVNALEAYLKEIQADTQKLQLQCRDLQDETERANKNATESSQNEVTTLAYQRALESYDQQMMHFLNEEMQSARRQGVTPLLLQSNKRQWLQNYLIVWNRLCQQYAGLRQEARMSTESPLTEVRQKIETAKRELGAIRGAPGEATRERQTAFLALEHLVYLLRTGQKMESELLRRIEETAKGIGESPEAYTSLAGVNGYADFTEEEEDETVMPSESTELMFKPIPEESPDLALDEMRSLSDFSPEDLKREEAVQQTTHRSRGNLQEFLHQKSLFLGEHATQAHVPLRRAVTKSSPSNVEGALSQCLEKMLEESVHYVKRQKQAGAQDQRELSHEFLRADAEFAAEAQELQTRVRQIVAERQKSSLAYSSGG</sequence>
<dbReference type="Proteomes" id="UP000284403">
    <property type="component" value="Unassembled WGS sequence"/>
</dbReference>
<evidence type="ECO:0000313" key="2">
    <source>
        <dbReference type="EMBL" id="RNF03569.1"/>
    </source>
</evidence>